<accession>A0ABW5QNU5</accession>
<dbReference type="EMBL" id="JBHUNP010000001">
    <property type="protein sequence ID" value="MFD2649357.1"/>
    <property type="molecule type" value="Genomic_DNA"/>
</dbReference>
<dbReference type="Proteomes" id="UP001597521">
    <property type="component" value="Unassembled WGS sequence"/>
</dbReference>
<sequence length="50" mass="5854">MMLCDEPSRADQFLQSLEQVRLFFEQDGDFFLEAPIDSGTLRFRRAPAEE</sequence>
<evidence type="ECO:0000313" key="2">
    <source>
        <dbReference type="Proteomes" id="UP001597521"/>
    </source>
</evidence>
<dbReference type="RefSeq" id="WP_386834878.1">
    <property type="nucleotide sequence ID" value="NZ_JBHUNP010000001.1"/>
</dbReference>
<organism evidence="1 2">
    <name type="scientific">Devosia albogilva</name>
    <dbReference type="NCBI Taxonomy" id="429726"/>
    <lineage>
        <taxon>Bacteria</taxon>
        <taxon>Pseudomonadati</taxon>
        <taxon>Pseudomonadota</taxon>
        <taxon>Alphaproteobacteria</taxon>
        <taxon>Hyphomicrobiales</taxon>
        <taxon>Devosiaceae</taxon>
        <taxon>Devosia</taxon>
    </lineage>
</organism>
<keyword evidence="2" id="KW-1185">Reference proteome</keyword>
<reference evidence="2" key="1">
    <citation type="journal article" date="2019" name="Int. J. Syst. Evol. Microbiol.">
        <title>The Global Catalogue of Microorganisms (GCM) 10K type strain sequencing project: providing services to taxonomists for standard genome sequencing and annotation.</title>
        <authorList>
            <consortium name="The Broad Institute Genomics Platform"/>
            <consortium name="The Broad Institute Genome Sequencing Center for Infectious Disease"/>
            <person name="Wu L."/>
            <person name="Ma J."/>
        </authorList>
    </citation>
    <scope>NUCLEOTIDE SEQUENCE [LARGE SCALE GENOMIC DNA]</scope>
    <source>
        <strain evidence="2">CCM 7427</strain>
    </source>
</reference>
<proteinExistence type="predicted"/>
<name>A0ABW5QNU5_9HYPH</name>
<evidence type="ECO:0000313" key="1">
    <source>
        <dbReference type="EMBL" id="MFD2649357.1"/>
    </source>
</evidence>
<gene>
    <name evidence="1" type="ORF">ACFSX5_16345</name>
</gene>
<comment type="caution">
    <text evidence="1">The sequence shown here is derived from an EMBL/GenBank/DDBJ whole genome shotgun (WGS) entry which is preliminary data.</text>
</comment>
<protein>
    <submittedName>
        <fullName evidence="1">Uncharacterized protein</fullName>
    </submittedName>
</protein>